<sequence>MQELLKLVIWDAGDTGDISNTSNTDLVLITYYLNSKYIKIFQKINLEQTSSPGHFLAKCFYCPAKWSRGELQKLEAHLALECPNIDNEIQQLYLLQVAYCNNLKEQSKNITGSKKQKLNNQPNLTKYFLQKTEDLSKERINFINSLLLKAFVVCSIPFSVIETPFFINSLQNLCPTYPTYQLLSREDFSANSHTAKFLADEIDIILNEIGCDKFAAI</sequence>
<name>A0ABN7UKI9_GIGMA</name>
<reference evidence="1 2" key="1">
    <citation type="submission" date="2021-06" db="EMBL/GenBank/DDBJ databases">
        <authorList>
            <person name="Kallberg Y."/>
            <person name="Tangrot J."/>
            <person name="Rosling A."/>
        </authorList>
    </citation>
    <scope>NUCLEOTIDE SEQUENCE [LARGE SCALE GENOMIC DNA]</scope>
    <source>
        <strain evidence="1 2">120-4 pot B 10/14</strain>
    </source>
</reference>
<accession>A0ABN7UKI9</accession>
<proteinExistence type="predicted"/>
<dbReference type="EMBL" id="CAJVQB010003755">
    <property type="protein sequence ID" value="CAG8616832.1"/>
    <property type="molecule type" value="Genomic_DNA"/>
</dbReference>
<keyword evidence="2" id="KW-1185">Reference proteome</keyword>
<protein>
    <submittedName>
        <fullName evidence="1">32215_t:CDS:1</fullName>
    </submittedName>
</protein>
<evidence type="ECO:0000313" key="1">
    <source>
        <dbReference type="EMBL" id="CAG8616832.1"/>
    </source>
</evidence>
<comment type="caution">
    <text evidence="1">The sequence shown here is derived from an EMBL/GenBank/DDBJ whole genome shotgun (WGS) entry which is preliminary data.</text>
</comment>
<dbReference type="Proteomes" id="UP000789901">
    <property type="component" value="Unassembled WGS sequence"/>
</dbReference>
<evidence type="ECO:0000313" key="2">
    <source>
        <dbReference type="Proteomes" id="UP000789901"/>
    </source>
</evidence>
<organism evidence="1 2">
    <name type="scientific">Gigaspora margarita</name>
    <dbReference type="NCBI Taxonomy" id="4874"/>
    <lineage>
        <taxon>Eukaryota</taxon>
        <taxon>Fungi</taxon>
        <taxon>Fungi incertae sedis</taxon>
        <taxon>Mucoromycota</taxon>
        <taxon>Glomeromycotina</taxon>
        <taxon>Glomeromycetes</taxon>
        <taxon>Diversisporales</taxon>
        <taxon>Gigasporaceae</taxon>
        <taxon>Gigaspora</taxon>
    </lineage>
</organism>
<gene>
    <name evidence="1" type="ORF">GMARGA_LOCUS7636</name>
</gene>
<feature type="non-terminal residue" evidence="1">
    <location>
        <position position="217"/>
    </location>
</feature>